<proteinExistence type="predicted"/>
<dbReference type="OrthoDB" id="9798081at2"/>
<name>A0A4Q0VYD2_9BACI</name>
<dbReference type="Gene3D" id="3.40.630.30">
    <property type="match status" value="1"/>
</dbReference>
<sequence>MLETNRCVLSLIHKDDYEDVKKLYLDERVREYLGGTVTEERVKGSFTSIIEADDGSLYFVAREKATKQFIGTVSLDTHHDGVSTEVSYQLLPEWWGAGYATEVVKEVIQYGFTELQLPELVAETQAANEASCRLLERLGMTVKENVQRFGAEQVIYVVRK</sequence>
<accession>A0A4Q0VYD2</accession>
<feature type="domain" description="N-acetyltransferase" evidence="1">
    <location>
        <begin position="7"/>
        <end position="160"/>
    </location>
</feature>
<evidence type="ECO:0000259" key="1">
    <source>
        <dbReference type="PROSITE" id="PS51186"/>
    </source>
</evidence>
<dbReference type="PROSITE" id="PS51186">
    <property type="entry name" value="GNAT"/>
    <property type="match status" value="1"/>
</dbReference>
<dbReference type="PANTHER" id="PTHR43792">
    <property type="entry name" value="GNAT FAMILY, PUTATIVE (AFU_ORTHOLOGUE AFUA_3G00765)-RELATED-RELATED"/>
    <property type="match status" value="1"/>
</dbReference>
<evidence type="ECO:0000313" key="2">
    <source>
        <dbReference type="EMBL" id="RXJ04422.1"/>
    </source>
</evidence>
<dbReference type="SUPFAM" id="SSF55729">
    <property type="entry name" value="Acyl-CoA N-acyltransferases (Nat)"/>
    <property type="match status" value="1"/>
</dbReference>
<dbReference type="PANTHER" id="PTHR43792:SF16">
    <property type="entry name" value="N-ACETYLTRANSFERASE DOMAIN-CONTAINING PROTEIN"/>
    <property type="match status" value="1"/>
</dbReference>
<dbReference type="InterPro" id="IPR051531">
    <property type="entry name" value="N-acetyltransferase"/>
</dbReference>
<evidence type="ECO:0000313" key="3">
    <source>
        <dbReference type="Proteomes" id="UP000290649"/>
    </source>
</evidence>
<dbReference type="Pfam" id="PF13302">
    <property type="entry name" value="Acetyltransf_3"/>
    <property type="match status" value="1"/>
</dbReference>
<dbReference type="RefSeq" id="WP_129076765.1">
    <property type="nucleotide sequence ID" value="NZ_QOUX01000001.1"/>
</dbReference>
<dbReference type="InterPro" id="IPR000182">
    <property type="entry name" value="GNAT_dom"/>
</dbReference>
<keyword evidence="3" id="KW-1185">Reference proteome</keyword>
<dbReference type="AlphaFoldDB" id="A0A4Q0VYD2"/>
<organism evidence="2 3">
    <name type="scientific">Anaerobacillus alkaliphilus</name>
    <dbReference type="NCBI Taxonomy" id="1548597"/>
    <lineage>
        <taxon>Bacteria</taxon>
        <taxon>Bacillati</taxon>
        <taxon>Bacillota</taxon>
        <taxon>Bacilli</taxon>
        <taxon>Bacillales</taxon>
        <taxon>Bacillaceae</taxon>
        <taxon>Anaerobacillus</taxon>
    </lineage>
</organism>
<comment type="caution">
    <text evidence="2">The sequence shown here is derived from an EMBL/GenBank/DDBJ whole genome shotgun (WGS) entry which is preliminary data.</text>
</comment>
<keyword evidence="2" id="KW-0808">Transferase</keyword>
<dbReference type="Proteomes" id="UP000290649">
    <property type="component" value="Unassembled WGS sequence"/>
</dbReference>
<protein>
    <submittedName>
        <fullName evidence="2">N-acetyltransferase</fullName>
    </submittedName>
</protein>
<gene>
    <name evidence="2" type="ORF">DS745_03285</name>
</gene>
<reference evidence="2 3" key="1">
    <citation type="journal article" date="2019" name="Int. J. Syst. Evol. Microbiol.">
        <title>Anaerobacillus alkaliphilus sp. nov., a novel alkaliphilic and moderately halophilic bacterium.</title>
        <authorList>
            <person name="Borsodi A.K."/>
            <person name="Aszalos J.M."/>
            <person name="Bihari P."/>
            <person name="Nagy I."/>
            <person name="Schumann P."/>
            <person name="Sproer C."/>
            <person name="Kovacs A.L."/>
            <person name="Boka K."/>
            <person name="Dobosy P."/>
            <person name="Ovari M."/>
            <person name="Szili-Kovacs T."/>
            <person name="Toth E."/>
        </authorList>
    </citation>
    <scope>NUCLEOTIDE SEQUENCE [LARGE SCALE GENOMIC DNA]</scope>
    <source>
        <strain evidence="2 3">B16-10</strain>
    </source>
</reference>
<dbReference type="InterPro" id="IPR016181">
    <property type="entry name" value="Acyl_CoA_acyltransferase"/>
</dbReference>
<dbReference type="EMBL" id="QOUX01000001">
    <property type="protein sequence ID" value="RXJ04422.1"/>
    <property type="molecule type" value="Genomic_DNA"/>
</dbReference>
<dbReference type="GO" id="GO:0016747">
    <property type="term" value="F:acyltransferase activity, transferring groups other than amino-acyl groups"/>
    <property type="evidence" value="ECO:0007669"/>
    <property type="project" value="InterPro"/>
</dbReference>